<reference evidence="2 3" key="1">
    <citation type="submission" date="2021-11" db="EMBL/GenBank/DDBJ databases">
        <title>Whole genome of Geoglobus acetivorans.</title>
        <authorList>
            <person name="Liu D."/>
        </authorList>
    </citation>
    <scope>NUCLEOTIDE SEQUENCE [LARGE SCALE GENOMIC DNA]</scope>
    <source>
        <strain evidence="2 3">SBH6</strain>
    </source>
</reference>
<dbReference type="Gene3D" id="3.60.15.10">
    <property type="entry name" value="Ribonuclease Z/Hydroxyacylglutathione hydrolase-like"/>
    <property type="match status" value="1"/>
</dbReference>
<gene>
    <name evidence="2" type="ORF">LPQ35_10365</name>
</gene>
<dbReference type="GeneID" id="90450102"/>
<accession>A0ABZ3H260</accession>
<feature type="domain" description="Metallo-beta-lactamase" evidence="1">
    <location>
        <begin position="16"/>
        <end position="207"/>
    </location>
</feature>
<dbReference type="RefSeq" id="WP_193807131.1">
    <property type="nucleotide sequence ID" value="NZ_CP087714.1"/>
</dbReference>
<dbReference type="CDD" id="cd07743">
    <property type="entry name" value="metallo-hydrolase-like_MBL-fold"/>
    <property type="match status" value="1"/>
</dbReference>
<dbReference type="SMART" id="SM00849">
    <property type="entry name" value="Lactamase_B"/>
    <property type="match status" value="1"/>
</dbReference>
<protein>
    <submittedName>
        <fullName evidence="2">MBL fold metallo-hydrolase</fullName>
    </submittedName>
</protein>
<dbReference type="InterPro" id="IPR001279">
    <property type="entry name" value="Metallo-B-lactamas"/>
</dbReference>
<dbReference type="PANTHER" id="PTHR42951">
    <property type="entry name" value="METALLO-BETA-LACTAMASE DOMAIN-CONTAINING"/>
    <property type="match status" value="1"/>
</dbReference>
<organism evidence="2 3">
    <name type="scientific">Geoglobus acetivorans</name>
    <dbReference type="NCBI Taxonomy" id="565033"/>
    <lineage>
        <taxon>Archaea</taxon>
        <taxon>Methanobacteriati</taxon>
        <taxon>Methanobacteriota</taxon>
        <taxon>Archaeoglobi</taxon>
        <taxon>Archaeoglobales</taxon>
        <taxon>Archaeoglobaceae</taxon>
        <taxon>Geoglobus</taxon>
    </lineage>
</organism>
<name>A0ABZ3H260_GEOAI</name>
<keyword evidence="3" id="KW-1185">Reference proteome</keyword>
<dbReference type="PANTHER" id="PTHR42951:SF14">
    <property type="entry name" value="METALLO-BETA-LACTAMASE SUPERFAMILY PROTEIN"/>
    <property type="match status" value="1"/>
</dbReference>
<evidence type="ECO:0000313" key="3">
    <source>
        <dbReference type="Proteomes" id="UP001492541"/>
    </source>
</evidence>
<dbReference type="InterPro" id="IPR036866">
    <property type="entry name" value="RibonucZ/Hydroxyglut_hydro"/>
</dbReference>
<dbReference type="Pfam" id="PF00753">
    <property type="entry name" value="Lactamase_B"/>
    <property type="match status" value="1"/>
</dbReference>
<sequence>MKLVQVSDRACFIPGPTNVGVVRSKDTAILVDTGLDRESGRKILKLLEKNGLKLEAVINTHSHADHFGGNSYLVSRTDARVYAPEVEAGIIQYPYLEPLYLFSAHPVNEMMNRFLMARPSRVDNVINADSRIELDFGKTKVTTVPLPGHSPGQIGVEVDGVLYCADAVFSERVVEKYRIPLFMDIEKQRETLSFLEKSSFERYIPCHAEPAEDITPLVDLNLDVIERVEEFLLSISKGTTDEILAKLCSEFEIRLNNFTEYSLMLATLKAYLSYLYNRGDIRAEFDGTVYWVRVS</sequence>
<dbReference type="InterPro" id="IPR050855">
    <property type="entry name" value="NDM-1-like"/>
</dbReference>
<dbReference type="Proteomes" id="UP001492541">
    <property type="component" value="Chromosome"/>
</dbReference>
<evidence type="ECO:0000313" key="2">
    <source>
        <dbReference type="EMBL" id="XAT63646.1"/>
    </source>
</evidence>
<evidence type="ECO:0000259" key="1">
    <source>
        <dbReference type="SMART" id="SM00849"/>
    </source>
</evidence>
<dbReference type="SUPFAM" id="SSF56281">
    <property type="entry name" value="Metallo-hydrolase/oxidoreductase"/>
    <property type="match status" value="1"/>
</dbReference>
<proteinExistence type="predicted"/>
<dbReference type="EMBL" id="CP087714">
    <property type="protein sequence ID" value="XAT63646.1"/>
    <property type="molecule type" value="Genomic_DNA"/>
</dbReference>